<dbReference type="STRING" id="590652.BST39_04370"/>
<evidence type="ECO:0000313" key="1">
    <source>
        <dbReference type="EMBL" id="ORB45455.1"/>
    </source>
</evidence>
<organism evidence="1 2">
    <name type="scientific">Mycobacterium paraseoulense</name>
    <dbReference type="NCBI Taxonomy" id="590652"/>
    <lineage>
        <taxon>Bacteria</taxon>
        <taxon>Bacillati</taxon>
        <taxon>Actinomycetota</taxon>
        <taxon>Actinomycetes</taxon>
        <taxon>Mycobacteriales</taxon>
        <taxon>Mycobacteriaceae</taxon>
        <taxon>Mycobacterium</taxon>
    </lineage>
</organism>
<accession>A0A1X0IEZ3</accession>
<keyword evidence="2" id="KW-1185">Reference proteome</keyword>
<reference evidence="1 2" key="1">
    <citation type="submission" date="2017-02" db="EMBL/GenBank/DDBJ databases">
        <title>The new phylogeny of genus Mycobacterium.</title>
        <authorList>
            <person name="Tortoli E."/>
            <person name="Trovato A."/>
            <person name="Cirillo D.M."/>
        </authorList>
    </citation>
    <scope>NUCLEOTIDE SEQUENCE [LARGE SCALE GENOMIC DNA]</scope>
    <source>
        <strain evidence="1 2">DSM 45000</strain>
    </source>
</reference>
<evidence type="ECO:0000313" key="2">
    <source>
        <dbReference type="Proteomes" id="UP000192513"/>
    </source>
</evidence>
<comment type="caution">
    <text evidence="1">The sequence shown here is derived from an EMBL/GenBank/DDBJ whole genome shotgun (WGS) entry which is preliminary data.</text>
</comment>
<protein>
    <submittedName>
        <fullName evidence="1">Uncharacterized protein</fullName>
    </submittedName>
</protein>
<gene>
    <name evidence="1" type="ORF">BST39_04370</name>
</gene>
<sequence length="64" mass="7436">MTAVWQEVGRRHITAYSREFDDRVLPPHFTAEWLTPSKRVISLSQTIDSPVDVSLEPEKSLRQK</sequence>
<dbReference type="Proteomes" id="UP000192513">
    <property type="component" value="Unassembled WGS sequence"/>
</dbReference>
<proteinExistence type="predicted"/>
<dbReference type="EMBL" id="MVIE01000004">
    <property type="protein sequence ID" value="ORB45455.1"/>
    <property type="molecule type" value="Genomic_DNA"/>
</dbReference>
<dbReference type="AlphaFoldDB" id="A0A1X0IEZ3"/>
<name>A0A1X0IEZ3_9MYCO</name>